<dbReference type="Proteomes" id="UP000242754">
    <property type="component" value="Unassembled WGS sequence"/>
</dbReference>
<accession>A0A143Y8S6</accession>
<protein>
    <submittedName>
        <fullName evidence="1">Uncharacterized protein</fullName>
    </submittedName>
</protein>
<keyword evidence="2" id="KW-1185">Reference proteome</keyword>
<dbReference type="InterPro" id="IPR038495">
    <property type="entry name" value="ATPase_E_C"/>
</dbReference>
<evidence type="ECO:0000313" key="2">
    <source>
        <dbReference type="Proteomes" id="UP000242754"/>
    </source>
</evidence>
<proteinExistence type="predicted"/>
<reference evidence="1 2" key="1">
    <citation type="submission" date="2016-02" db="EMBL/GenBank/DDBJ databases">
        <authorList>
            <person name="Wen L."/>
            <person name="He K."/>
            <person name="Yang H."/>
        </authorList>
    </citation>
    <scope>NUCLEOTIDE SEQUENCE [LARGE SCALE GENOMIC DNA]</scope>
    <source>
        <strain evidence="1">Trichococcus palustris</strain>
    </source>
</reference>
<dbReference type="OrthoDB" id="2166166at2"/>
<organism evidence="1 2">
    <name type="scientific">Trichococcus palustris</name>
    <dbReference type="NCBI Taxonomy" id="140314"/>
    <lineage>
        <taxon>Bacteria</taxon>
        <taxon>Bacillati</taxon>
        <taxon>Bacillota</taxon>
        <taxon>Bacilli</taxon>
        <taxon>Lactobacillales</taxon>
        <taxon>Carnobacteriaceae</taxon>
        <taxon>Trichococcus</taxon>
    </lineage>
</organism>
<dbReference type="EMBL" id="FJNE01000001">
    <property type="protein sequence ID" value="CZQ82607.1"/>
    <property type="molecule type" value="Genomic_DNA"/>
</dbReference>
<evidence type="ECO:0000313" key="1">
    <source>
        <dbReference type="EMBL" id="CZQ82607.1"/>
    </source>
</evidence>
<dbReference type="RefSeq" id="WP_087030451.1">
    <property type="nucleotide sequence ID" value="NZ_FJNE01000001.1"/>
</dbReference>
<sequence length="196" mass="22572">MEDLQNLSEKILTQTKEKGQIKLEEAEKNSVAKIEESRLKLVEQQKNRKQTILKKSADDFDRERQTLKNKERNAVLSEKQVILNAIFSEAAEKMKQWDMDQFNKFLDDVLSQLDASKEHSVVPGDKSLSHFQGEQLKRLNKKFPDIQISKETIPNQSGFIIEEGGVDYNYCFDALIAEVKMEYAAKLASLAFREAE</sequence>
<dbReference type="AlphaFoldDB" id="A0A143Y8S6"/>
<name>A0A143Y8S6_9LACT</name>
<dbReference type="Gene3D" id="3.30.2320.30">
    <property type="entry name" value="ATP synthase, E subunit, C-terminal"/>
    <property type="match status" value="1"/>
</dbReference>
<dbReference type="SUPFAM" id="SSF160527">
    <property type="entry name" value="V-type ATPase subunit E-like"/>
    <property type="match status" value="1"/>
</dbReference>
<dbReference type="STRING" id="140314.SAMN04488076_10346"/>
<gene>
    <name evidence="1" type="ORF">Tpal_338</name>
</gene>